<protein>
    <submittedName>
        <fullName evidence="1">Uncharacterized protein</fullName>
    </submittedName>
</protein>
<evidence type="ECO:0000313" key="2">
    <source>
        <dbReference type="Proteomes" id="UP000000496"/>
    </source>
</evidence>
<proteinExistence type="predicted"/>
<dbReference type="HOGENOM" id="CLU_2773644_0_0_0"/>
<dbReference type="KEGG" id="sng:SNE_A23000"/>
<gene>
    <name evidence="1" type="ordered locus">SNE_A23000</name>
</gene>
<evidence type="ECO:0000313" key="1">
    <source>
        <dbReference type="EMBL" id="CCB90177.1"/>
    </source>
</evidence>
<dbReference type="EMBL" id="FR872582">
    <property type="protein sequence ID" value="CCB90177.1"/>
    <property type="molecule type" value="Genomic_DNA"/>
</dbReference>
<sequence length="69" mass="8332">MYHRIYLFSGVKKLEDTSLMLLLFFDKQIRASYPYSTDSYKPCCCFFKRFLKAYKILISEIDSLHYVNK</sequence>
<reference evidence="1 2" key="2">
    <citation type="journal article" date="2011" name="Mol. Biol. Evol.">
        <title>Unity in variety--the pan-genome of the Chlamydiae.</title>
        <authorList>
            <person name="Collingro A."/>
            <person name="Tischler P."/>
            <person name="Weinmaier T."/>
            <person name="Penz T."/>
            <person name="Heinz E."/>
            <person name="Brunham R.C."/>
            <person name="Read T.D."/>
            <person name="Bavoil P.M."/>
            <person name="Sachse K."/>
            <person name="Kahane S."/>
            <person name="Friedman M.G."/>
            <person name="Rattei T."/>
            <person name="Myers G.S."/>
            <person name="Horn M."/>
        </authorList>
    </citation>
    <scope>NUCLEOTIDE SEQUENCE [LARGE SCALE GENOMIC DNA]</scope>
    <source>
        <strain evidence="2">ATCC VR-1471 / Z</strain>
    </source>
</reference>
<keyword evidence="2" id="KW-1185">Reference proteome</keyword>
<accession>F8L4C6</accession>
<organism evidence="1 2">
    <name type="scientific">Simkania negevensis (strain ATCC VR-1471 / DSM 27360 / Z)</name>
    <dbReference type="NCBI Taxonomy" id="331113"/>
    <lineage>
        <taxon>Bacteria</taxon>
        <taxon>Pseudomonadati</taxon>
        <taxon>Chlamydiota</taxon>
        <taxon>Chlamydiia</taxon>
        <taxon>Parachlamydiales</taxon>
        <taxon>Simkaniaceae</taxon>
        <taxon>Simkania</taxon>
    </lineage>
</organism>
<dbReference type="STRING" id="331113.SNE_A23000"/>
<reference key="1">
    <citation type="journal article" date="2011" name="Mol. Biol. Evol.">
        <title>Unity in variety -- the pan-genome of the Chlamydiae.</title>
        <authorList>
            <person name="Collingro A."/>
            <person name="Tischler P."/>
            <person name="Weinmaier T."/>
            <person name="Penz T."/>
            <person name="Heinz E."/>
            <person name="Brunham R.C."/>
            <person name="Read T.D."/>
            <person name="Bavoil P.M."/>
            <person name="Sachse K."/>
            <person name="Kahane S."/>
            <person name="Friedman M.G."/>
            <person name="Rattei T."/>
            <person name="Myers G.S.A."/>
            <person name="Horn M."/>
        </authorList>
    </citation>
    <scope>NUCLEOTIDE SEQUENCE</scope>
    <source>
        <strain>Z</strain>
    </source>
</reference>
<name>F8L4C6_SIMNZ</name>
<dbReference type="AlphaFoldDB" id="F8L4C6"/>
<dbReference type="Proteomes" id="UP000000496">
    <property type="component" value="Chromosome gsn.131"/>
</dbReference>